<dbReference type="PANTHER" id="PTHR36510">
    <property type="entry name" value="GLUTAMATE--CYSTEINE LIGASE 2-RELATED"/>
    <property type="match status" value="1"/>
</dbReference>
<evidence type="ECO:0000256" key="1">
    <source>
        <dbReference type="ARBA" id="ARBA00022598"/>
    </source>
</evidence>
<dbReference type="EMBL" id="JBEPSD010000001">
    <property type="protein sequence ID" value="MET4567801.1"/>
    <property type="molecule type" value="Genomic_DNA"/>
</dbReference>
<dbReference type="InterPro" id="IPR014746">
    <property type="entry name" value="Gln_synth/guanido_kin_cat_dom"/>
</dbReference>
<dbReference type="GO" id="GO:0004357">
    <property type="term" value="F:glutamate-cysteine ligase activity"/>
    <property type="evidence" value="ECO:0007669"/>
    <property type="project" value="UniProtKB-EC"/>
</dbReference>
<dbReference type="PANTHER" id="PTHR36510:SF1">
    <property type="entry name" value="GLUTAMATE--CYSTEINE LIGASE 2-RELATED"/>
    <property type="match status" value="1"/>
</dbReference>
<dbReference type="NCBIfam" id="NF010039">
    <property type="entry name" value="PRK13515.1"/>
    <property type="match status" value="1"/>
</dbReference>
<evidence type="ECO:0000256" key="2">
    <source>
        <dbReference type="ARBA" id="ARBA00022741"/>
    </source>
</evidence>
<dbReference type="RefSeq" id="WP_354546672.1">
    <property type="nucleotide sequence ID" value="NZ_JBEPSD010000001.1"/>
</dbReference>
<evidence type="ECO:0000313" key="5">
    <source>
        <dbReference type="EMBL" id="MET4567801.1"/>
    </source>
</evidence>
<dbReference type="InterPro" id="IPR006336">
    <property type="entry name" value="GCS2"/>
</dbReference>
<dbReference type="Pfam" id="PF04107">
    <property type="entry name" value="GCS2"/>
    <property type="match status" value="1"/>
</dbReference>
<keyword evidence="3 4" id="KW-0067">ATP-binding</keyword>
<comment type="catalytic activity">
    <reaction evidence="4">
        <text>L-cysteine + L-glutamate + ATP = gamma-L-glutamyl-L-cysteine + ADP + phosphate + H(+)</text>
        <dbReference type="Rhea" id="RHEA:13285"/>
        <dbReference type="ChEBI" id="CHEBI:15378"/>
        <dbReference type="ChEBI" id="CHEBI:29985"/>
        <dbReference type="ChEBI" id="CHEBI:30616"/>
        <dbReference type="ChEBI" id="CHEBI:35235"/>
        <dbReference type="ChEBI" id="CHEBI:43474"/>
        <dbReference type="ChEBI" id="CHEBI:58173"/>
        <dbReference type="ChEBI" id="CHEBI:456216"/>
        <dbReference type="EC" id="6.3.2.2"/>
    </reaction>
</comment>
<dbReference type="EC" id="6.3.2.2" evidence="4"/>
<keyword evidence="2 4" id="KW-0547">Nucleotide-binding</keyword>
<name>A0ABV2PRZ3_9GAMM</name>
<dbReference type="SUPFAM" id="SSF55931">
    <property type="entry name" value="Glutamine synthetase/guanido kinase"/>
    <property type="match status" value="1"/>
</dbReference>
<dbReference type="Gene3D" id="3.30.590.20">
    <property type="match status" value="1"/>
</dbReference>
<comment type="function">
    <text evidence="4">ATP-dependent carboxylate-amine ligase which exhibits weak glutamate--cysteine ligase activity.</text>
</comment>
<evidence type="ECO:0000256" key="3">
    <source>
        <dbReference type="ARBA" id="ARBA00022840"/>
    </source>
</evidence>
<evidence type="ECO:0000256" key="4">
    <source>
        <dbReference type="HAMAP-Rule" id="MF_01609"/>
    </source>
</evidence>
<dbReference type="NCBIfam" id="TIGR02050">
    <property type="entry name" value="gshA_cyan_rel"/>
    <property type="match status" value="1"/>
</dbReference>
<comment type="caution">
    <text evidence="5">The sequence shown here is derived from an EMBL/GenBank/DDBJ whole genome shotgun (WGS) entry which is preliminary data.</text>
</comment>
<dbReference type="HAMAP" id="MF_01609">
    <property type="entry name" value="Glu_cys_ligase_2"/>
    <property type="match status" value="1"/>
</dbReference>
<sequence length="381" mass="43205">MTAEPFNAYTFGLEEEFFLVSRKTRRAPSRVPKGFLKLCRQRFGAYVDHELLQSQIEICSPVFDHVATAHMEMQRLRRGVAEVADAAGLRLVAAGTHPLSAWHHQSHTDKSRYARIIDDFQMVGRRNLLCGLHVHVAPPANVDRVALMNRLMPWLPLFLALSTSSPFWNRRCTGLLSYRQSAYDEWPRAGIPDFFADEAEYQTFCELLKRVDAIKDASFLWWAIRPAQHYPTLELRIADACTHLDDALALAALFRCLVRAHVRRPELGMARTALTRRIIDENRWRAKRFGLDARFIDEHTGEAIECARVLDAAIQLVSEDAHQFGCEESLRHLGTILARGSSAHEQLALYRHLRDTGSNNADALRAVVDWLAETSVPASVA</sequence>
<proteinExistence type="inferred from homology"/>
<evidence type="ECO:0000313" key="6">
    <source>
        <dbReference type="Proteomes" id="UP001549251"/>
    </source>
</evidence>
<keyword evidence="1 4" id="KW-0436">Ligase</keyword>
<dbReference type="InterPro" id="IPR011793">
    <property type="entry name" value="YbdK"/>
</dbReference>
<keyword evidence="6" id="KW-1185">Reference proteome</keyword>
<dbReference type="InterPro" id="IPR050141">
    <property type="entry name" value="GCL_type2/YbdK_subfam"/>
</dbReference>
<protein>
    <recommendedName>
        <fullName evidence="4">Putative glutamate--cysteine ligase 2</fullName>
        <ecNumber evidence="4">6.3.2.2</ecNumber>
    </recommendedName>
    <alternativeName>
        <fullName evidence="4">Gamma-glutamylcysteine synthetase 2</fullName>
        <shortName evidence="4">GCS 2</shortName>
        <shortName evidence="4">Gamma-GCS 2</shortName>
    </alternativeName>
</protein>
<organism evidence="5 6">
    <name type="scientific">Rhodanobacter soli</name>
    <dbReference type="NCBI Taxonomy" id="590609"/>
    <lineage>
        <taxon>Bacteria</taxon>
        <taxon>Pseudomonadati</taxon>
        <taxon>Pseudomonadota</taxon>
        <taxon>Gammaproteobacteria</taxon>
        <taxon>Lysobacterales</taxon>
        <taxon>Rhodanobacteraceae</taxon>
        <taxon>Rhodanobacter</taxon>
    </lineage>
</organism>
<comment type="similarity">
    <text evidence="4">Belongs to the glutamate--cysteine ligase type 2 family. YbdK subfamily.</text>
</comment>
<reference evidence="5 6" key="1">
    <citation type="submission" date="2024-06" db="EMBL/GenBank/DDBJ databases">
        <title>Sorghum-associated microbial communities from plants grown in Nebraska, USA.</title>
        <authorList>
            <person name="Schachtman D."/>
        </authorList>
    </citation>
    <scope>NUCLEOTIDE SEQUENCE [LARGE SCALE GENOMIC DNA]</scope>
    <source>
        <strain evidence="5 6">1757</strain>
    </source>
</reference>
<accession>A0ABV2PRZ3</accession>
<dbReference type="Proteomes" id="UP001549251">
    <property type="component" value="Unassembled WGS sequence"/>
</dbReference>
<gene>
    <name evidence="5" type="ORF">ABIE04_000128</name>
</gene>